<dbReference type="EMBL" id="VIWP01000003">
    <property type="protein sequence ID" value="TWF54262.1"/>
    <property type="molecule type" value="Genomic_DNA"/>
</dbReference>
<dbReference type="SUPFAM" id="SSF55073">
    <property type="entry name" value="Nucleotide cyclase"/>
    <property type="match status" value="1"/>
</dbReference>
<reference evidence="4 5" key="1">
    <citation type="submission" date="2019-06" db="EMBL/GenBank/DDBJ databases">
        <title>Sorghum-associated microbial communities from plants grown in Nebraska, USA.</title>
        <authorList>
            <person name="Schachtman D."/>
        </authorList>
    </citation>
    <scope>NUCLEOTIDE SEQUENCE [LARGE SCALE GENOMIC DNA]</scope>
    <source>
        <strain evidence="4 5">1225</strain>
    </source>
</reference>
<accession>A0A561QV79</accession>
<dbReference type="RefSeq" id="WP_145636330.1">
    <property type="nucleotide sequence ID" value="NZ_VIWP01000003.1"/>
</dbReference>
<dbReference type="InterPro" id="IPR029787">
    <property type="entry name" value="Nucleotide_cyclase"/>
</dbReference>
<dbReference type="Gene3D" id="3.30.70.270">
    <property type="match status" value="1"/>
</dbReference>
<dbReference type="GO" id="GO:0043709">
    <property type="term" value="P:cell adhesion involved in single-species biofilm formation"/>
    <property type="evidence" value="ECO:0007669"/>
    <property type="project" value="TreeGrafter"/>
</dbReference>
<dbReference type="AlphaFoldDB" id="A0A561QV79"/>
<dbReference type="GO" id="GO:0005886">
    <property type="term" value="C:plasma membrane"/>
    <property type="evidence" value="ECO:0007669"/>
    <property type="project" value="TreeGrafter"/>
</dbReference>
<evidence type="ECO:0000256" key="1">
    <source>
        <dbReference type="ARBA" id="ARBA00012528"/>
    </source>
</evidence>
<dbReference type="PANTHER" id="PTHR45138:SF9">
    <property type="entry name" value="DIGUANYLATE CYCLASE DGCM-RELATED"/>
    <property type="match status" value="1"/>
</dbReference>
<comment type="caution">
    <text evidence="4">The sequence shown here is derived from an EMBL/GenBank/DDBJ whole genome shotgun (WGS) entry which is preliminary data.</text>
</comment>
<proteinExistence type="predicted"/>
<evidence type="ECO:0000259" key="3">
    <source>
        <dbReference type="PROSITE" id="PS50887"/>
    </source>
</evidence>
<evidence type="ECO:0000313" key="5">
    <source>
        <dbReference type="Proteomes" id="UP000320653"/>
    </source>
</evidence>
<dbReference type="GO" id="GO:0052621">
    <property type="term" value="F:diguanylate cyclase activity"/>
    <property type="evidence" value="ECO:0007669"/>
    <property type="project" value="UniProtKB-EC"/>
</dbReference>
<organism evidence="4 5">
    <name type="scientific">Neorhizobium alkalisoli</name>
    <dbReference type="NCBI Taxonomy" id="528178"/>
    <lineage>
        <taxon>Bacteria</taxon>
        <taxon>Pseudomonadati</taxon>
        <taxon>Pseudomonadota</taxon>
        <taxon>Alphaproteobacteria</taxon>
        <taxon>Hyphomicrobiales</taxon>
        <taxon>Rhizobiaceae</taxon>
        <taxon>Rhizobium/Agrobacterium group</taxon>
        <taxon>Neorhizobium</taxon>
    </lineage>
</organism>
<dbReference type="OrthoDB" id="9812260at2"/>
<dbReference type="InterPro" id="IPR043128">
    <property type="entry name" value="Rev_trsase/Diguanyl_cyclase"/>
</dbReference>
<comment type="catalytic activity">
    <reaction evidence="2">
        <text>2 GTP = 3',3'-c-di-GMP + 2 diphosphate</text>
        <dbReference type="Rhea" id="RHEA:24898"/>
        <dbReference type="ChEBI" id="CHEBI:33019"/>
        <dbReference type="ChEBI" id="CHEBI:37565"/>
        <dbReference type="ChEBI" id="CHEBI:58805"/>
        <dbReference type="EC" id="2.7.7.65"/>
    </reaction>
</comment>
<protein>
    <recommendedName>
        <fullName evidence="1">diguanylate cyclase</fullName>
        <ecNumber evidence="1">2.7.7.65</ecNumber>
    </recommendedName>
</protein>
<evidence type="ECO:0000256" key="2">
    <source>
        <dbReference type="ARBA" id="ARBA00034247"/>
    </source>
</evidence>
<dbReference type="GO" id="GO:1902201">
    <property type="term" value="P:negative regulation of bacterial-type flagellum-dependent cell motility"/>
    <property type="evidence" value="ECO:0007669"/>
    <property type="project" value="TreeGrafter"/>
</dbReference>
<dbReference type="Pfam" id="PF00990">
    <property type="entry name" value="GGDEF"/>
    <property type="match status" value="1"/>
</dbReference>
<dbReference type="NCBIfam" id="TIGR00254">
    <property type="entry name" value="GGDEF"/>
    <property type="match status" value="1"/>
</dbReference>
<dbReference type="EC" id="2.7.7.65" evidence="1"/>
<dbReference type="InterPro" id="IPR050469">
    <property type="entry name" value="Diguanylate_Cyclase"/>
</dbReference>
<dbReference type="Proteomes" id="UP000320653">
    <property type="component" value="Unassembled WGS sequence"/>
</dbReference>
<name>A0A561QV79_9HYPH</name>
<evidence type="ECO:0000313" key="4">
    <source>
        <dbReference type="EMBL" id="TWF54262.1"/>
    </source>
</evidence>
<dbReference type="PANTHER" id="PTHR45138">
    <property type="entry name" value="REGULATORY COMPONENTS OF SENSORY TRANSDUCTION SYSTEM"/>
    <property type="match status" value="1"/>
</dbReference>
<dbReference type="CDD" id="cd01949">
    <property type="entry name" value="GGDEF"/>
    <property type="match status" value="1"/>
</dbReference>
<gene>
    <name evidence="4" type="ORF">FHW37_103125</name>
</gene>
<sequence length="202" mass="21546">MPYIESQLPRDVSADLGGVLSQTAGAFTAGGSPAEDCLTGLPTLREFYRQAAPIVEACLAAGEPVAVAIVDIDHLQRINDGHCMDVGDRVITSIARHLKGAVARTPYLVARLGEEEFGLLLVRCDDAAATEFCETLRRDISGITVNAGDADVAVSVSIGVAEIYGPETFDNYLNAAEQFLFMAKCNGRNQVFSDHTMLAGMH</sequence>
<keyword evidence="5" id="KW-1185">Reference proteome</keyword>
<dbReference type="InterPro" id="IPR000160">
    <property type="entry name" value="GGDEF_dom"/>
</dbReference>
<dbReference type="PROSITE" id="PS50887">
    <property type="entry name" value="GGDEF"/>
    <property type="match status" value="1"/>
</dbReference>
<feature type="domain" description="GGDEF" evidence="3">
    <location>
        <begin position="63"/>
        <end position="196"/>
    </location>
</feature>
<dbReference type="SMART" id="SM00267">
    <property type="entry name" value="GGDEF"/>
    <property type="match status" value="1"/>
</dbReference>